<protein>
    <submittedName>
        <fullName evidence="1">Uncharacterized protein</fullName>
    </submittedName>
</protein>
<dbReference type="Proteomes" id="UP000299084">
    <property type="component" value="Unassembled WGS sequence"/>
</dbReference>
<proteinExistence type="predicted"/>
<keyword evidence="2" id="KW-1185">Reference proteome</keyword>
<name>A0A5N4C482_CAMDR</name>
<gene>
    <name evidence="1" type="ORF">Cadr_000002427</name>
</gene>
<accession>A0A5N4C482</accession>
<dbReference type="EMBL" id="JWIN03000037">
    <property type="protein sequence ID" value="KAB1253671.1"/>
    <property type="molecule type" value="Genomic_DNA"/>
</dbReference>
<sequence>MLLPFITSVSAASIPLLSLRLGPTFASGSQASDALLADLD</sequence>
<dbReference type="AlphaFoldDB" id="A0A5N4C482"/>
<comment type="caution">
    <text evidence="1">The sequence shown here is derived from an EMBL/GenBank/DDBJ whole genome shotgun (WGS) entry which is preliminary data.</text>
</comment>
<evidence type="ECO:0000313" key="2">
    <source>
        <dbReference type="Proteomes" id="UP000299084"/>
    </source>
</evidence>
<evidence type="ECO:0000313" key="1">
    <source>
        <dbReference type="EMBL" id="KAB1253671.1"/>
    </source>
</evidence>
<organism evidence="1 2">
    <name type="scientific">Camelus dromedarius</name>
    <name type="common">Dromedary</name>
    <name type="synonym">Arabian camel</name>
    <dbReference type="NCBI Taxonomy" id="9838"/>
    <lineage>
        <taxon>Eukaryota</taxon>
        <taxon>Metazoa</taxon>
        <taxon>Chordata</taxon>
        <taxon>Craniata</taxon>
        <taxon>Vertebrata</taxon>
        <taxon>Euteleostomi</taxon>
        <taxon>Mammalia</taxon>
        <taxon>Eutheria</taxon>
        <taxon>Laurasiatheria</taxon>
        <taxon>Artiodactyla</taxon>
        <taxon>Tylopoda</taxon>
        <taxon>Camelidae</taxon>
        <taxon>Camelus</taxon>
    </lineage>
</organism>
<reference evidence="1 2" key="1">
    <citation type="journal article" date="2019" name="Mol. Ecol. Resour.">
        <title>Improving Illumina assemblies with Hi-C and long reads: an example with the North African dromedary.</title>
        <authorList>
            <person name="Elbers J.P."/>
            <person name="Rogers M.F."/>
            <person name="Perelman P.L."/>
            <person name="Proskuryakova A.A."/>
            <person name="Serdyukova N.A."/>
            <person name="Johnson W.E."/>
            <person name="Horin P."/>
            <person name="Corander J."/>
            <person name="Murphy D."/>
            <person name="Burger P.A."/>
        </authorList>
    </citation>
    <scope>NUCLEOTIDE SEQUENCE [LARGE SCALE GENOMIC DNA]</scope>
    <source>
        <strain evidence="1">Drom800</strain>
        <tissue evidence="1">Blood</tissue>
    </source>
</reference>